<gene>
    <name evidence="2" type="ORF">J3Q64DRAFT_1497055</name>
</gene>
<dbReference type="PANTHER" id="PTHR45648:SF22">
    <property type="entry name" value="GDSL LIPASE_ACYLHYDROLASE FAMILY PROTEIN (AFU_ORTHOLOGUE AFUA_4G14700)"/>
    <property type="match status" value="1"/>
</dbReference>
<dbReference type="SUPFAM" id="SSF52266">
    <property type="entry name" value="SGNH hydrolase"/>
    <property type="match status" value="1"/>
</dbReference>
<dbReference type="CDD" id="cd01846">
    <property type="entry name" value="fatty_acyltransferase_like"/>
    <property type="match status" value="1"/>
</dbReference>
<dbReference type="InterPro" id="IPR036514">
    <property type="entry name" value="SGNH_hydro_sf"/>
</dbReference>
<evidence type="ECO:0000313" key="3">
    <source>
        <dbReference type="Proteomes" id="UP001448207"/>
    </source>
</evidence>
<name>A0ABR3B040_PHYBL</name>
<organism evidence="2 3">
    <name type="scientific">Phycomyces blakesleeanus</name>
    <dbReference type="NCBI Taxonomy" id="4837"/>
    <lineage>
        <taxon>Eukaryota</taxon>
        <taxon>Fungi</taxon>
        <taxon>Fungi incertae sedis</taxon>
        <taxon>Mucoromycota</taxon>
        <taxon>Mucoromycotina</taxon>
        <taxon>Mucoromycetes</taxon>
        <taxon>Mucorales</taxon>
        <taxon>Phycomycetaceae</taxon>
        <taxon>Phycomyces</taxon>
    </lineage>
</organism>
<dbReference type="EMBL" id="JBCLYO010000008">
    <property type="protein sequence ID" value="KAL0086502.1"/>
    <property type="molecule type" value="Genomic_DNA"/>
</dbReference>
<dbReference type="Proteomes" id="UP001448207">
    <property type="component" value="Unassembled WGS sequence"/>
</dbReference>
<keyword evidence="1" id="KW-0378">Hydrolase</keyword>
<dbReference type="Pfam" id="PF00657">
    <property type="entry name" value="Lipase_GDSL"/>
    <property type="match status" value="1"/>
</dbReference>
<accession>A0ABR3B040</accession>
<keyword evidence="3" id="KW-1185">Reference proteome</keyword>
<sequence length="249" mass="28846">MTNGPTWAEYLSKLLGSDLYNFAFSGATANNSVVYRTTADVSEQIYMFQQTLRNQKLDPQESIYMLWTGVNDVHDIFVASKDKGIEPESAIDRVISSVYNELERLFTFSNACNFGIMGLAPIDRLPLFDDLSSDEKSDLRDLIKLYNYNMQNMIKQFIHDHTSAKRRKRQYAASNTGQVKIYFFDSHNLFQTFFEKPDEQDLWVLDKMCQSENSTQCRVPDRYLWWDTWHPTTAAHKIIANGVSDLITL</sequence>
<dbReference type="InterPro" id="IPR051058">
    <property type="entry name" value="GDSL_Est/Lipase"/>
</dbReference>
<evidence type="ECO:0000313" key="2">
    <source>
        <dbReference type="EMBL" id="KAL0086502.1"/>
    </source>
</evidence>
<comment type="caution">
    <text evidence="2">The sequence shown here is derived from an EMBL/GenBank/DDBJ whole genome shotgun (WGS) entry which is preliminary data.</text>
</comment>
<dbReference type="PANTHER" id="PTHR45648">
    <property type="entry name" value="GDSL LIPASE/ACYLHYDROLASE FAMILY PROTEIN (AFU_ORTHOLOGUE AFUA_4G14700)"/>
    <property type="match status" value="1"/>
</dbReference>
<dbReference type="InterPro" id="IPR001087">
    <property type="entry name" value="GDSL"/>
</dbReference>
<dbReference type="Gene3D" id="3.40.50.1110">
    <property type="entry name" value="SGNH hydrolase"/>
    <property type="match status" value="1"/>
</dbReference>
<reference evidence="2 3" key="1">
    <citation type="submission" date="2024-04" db="EMBL/GenBank/DDBJ databases">
        <title>Symmetric and asymmetric DNA N6-adenine methylation regulates different biological responses in Mucorales.</title>
        <authorList>
            <consortium name="Lawrence Berkeley National Laboratory"/>
            <person name="Lax C."/>
            <person name="Mondo S.J."/>
            <person name="Osorio-Concepcion M."/>
            <person name="Muszewska A."/>
            <person name="Corrochano-Luque M."/>
            <person name="Gutierrez G."/>
            <person name="Riley R."/>
            <person name="Lipzen A."/>
            <person name="Guo J."/>
            <person name="Hundley H."/>
            <person name="Amirebrahimi M."/>
            <person name="Ng V."/>
            <person name="Lorenzo-Gutierrez D."/>
            <person name="Binder U."/>
            <person name="Yang J."/>
            <person name="Song Y."/>
            <person name="Canovas D."/>
            <person name="Navarro E."/>
            <person name="Freitag M."/>
            <person name="Gabaldon T."/>
            <person name="Grigoriev I.V."/>
            <person name="Corrochano L.M."/>
            <person name="Nicolas F.E."/>
            <person name="Garre V."/>
        </authorList>
    </citation>
    <scope>NUCLEOTIDE SEQUENCE [LARGE SCALE GENOMIC DNA]</scope>
    <source>
        <strain evidence="2 3">L51</strain>
    </source>
</reference>
<protein>
    <submittedName>
        <fullName evidence="2">GDSL lipase/esterase</fullName>
    </submittedName>
</protein>
<proteinExistence type="predicted"/>
<evidence type="ECO:0000256" key="1">
    <source>
        <dbReference type="ARBA" id="ARBA00022801"/>
    </source>
</evidence>